<dbReference type="InterPro" id="IPR001123">
    <property type="entry name" value="LeuE-type"/>
</dbReference>
<dbReference type="AlphaFoldDB" id="A0A653AKT0"/>
<dbReference type="PANTHER" id="PTHR30086:SF20">
    <property type="entry name" value="ARGININE EXPORTER PROTEIN ARGO-RELATED"/>
    <property type="match status" value="1"/>
</dbReference>
<keyword evidence="2" id="KW-1003">Cell membrane</keyword>
<evidence type="ECO:0000256" key="6">
    <source>
        <dbReference type="SAM" id="Phobius"/>
    </source>
</evidence>
<feature type="transmembrane region" description="Helical" evidence="6">
    <location>
        <begin position="6"/>
        <end position="27"/>
    </location>
</feature>
<dbReference type="GO" id="GO:0005886">
    <property type="term" value="C:plasma membrane"/>
    <property type="evidence" value="ECO:0007669"/>
    <property type="project" value="UniProtKB-SubCell"/>
</dbReference>
<evidence type="ECO:0000256" key="1">
    <source>
        <dbReference type="ARBA" id="ARBA00004651"/>
    </source>
</evidence>
<feature type="transmembrane region" description="Helical" evidence="6">
    <location>
        <begin position="39"/>
        <end position="60"/>
    </location>
</feature>
<feature type="transmembrane region" description="Helical" evidence="6">
    <location>
        <begin position="113"/>
        <end position="137"/>
    </location>
</feature>
<comment type="subcellular location">
    <subcellularLocation>
        <location evidence="1">Cell membrane</location>
        <topology evidence="1">Multi-pass membrane protein</topology>
    </subcellularLocation>
</comment>
<feature type="transmembrane region" description="Helical" evidence="6">
    <location>
        <begin position="183"/>
        <end position="203"/>
    </location>
</feature>
<feature type="transmembrane region" description="Helical" evidence="6">
    <location>
        <begin position="149"/>
        <end position="171"/>
    </location>
</feature>
<dbReference type="Pfam" id="PF01810">
    <property type="entry name" value="LysE"/>
    <property type="match status" value="1"/>
</dbReference>
<keyword evidence="5 6" id="KW-0472">Membrane</keyword>
<gene>
    <name evidence="7" type="ORF">TRIP_D50002</name>
</gene>
<accession>A0A653AKT0</accession>
<sequence>MIDIIIHGIVIGLSISVPLGPIGMLCIQRTLSRGQKYGLATGFGATTSDLFYTIVTLFFLSFVVDFIDAHKLVIQIIGAVLVVAFGVWIFRTNPVTQPRAQDKKIQHSLFEDYITSFFLTLSNPLILFVLIALFAHFTFITHETKFFEMVLGLASISLGAGAWWFILTYFASHFRNRINVRELKLVNQITGGFIILLGVIGILKSIF</sequence>
<keyword evidence="3 6" id="KW-0812">Transmembrane</keyword>
<evidence type="ECO:0000256" key="2">
    <source>
        <dbReference type="ARBA" id="ARBA00022475"/>
    </source>
</evidence>
<proteinExistence type="predicted"/>
<evidence type="ECO:0000256" key="4">
    <source>
        <dbReference type="ARBA" id="ARBA00022989"/>
    </source>
</evidence>
<reference evidence="7" key="1">
    <citation type="submission" date="2018-07" db="EMBL/GenBank/DDBJ databases">
        <authorList>
            <consortium name="Genoscope - CEA"/>
            <person name="William W."/>
        </authorList>
    </citation>
    <scope>NUCLEOTIDE SEQUENCE</scope>
    <source>
        <strain evidence="7">IK1</strain>
    </source>
</reference>
<feature type="transmembrane region" description="Helical" evidence="6">
    <location>
        <begin position="72"/>
        <end position="92"/>
    </location>
</feature>
<evidence type="ECO:0000256" key="3">
    <source>
        <dbReference type="ARBA" id="ARBA00022692"/>
    </source>
</evidence>
<dbReference type="EMBL" id="UPXZ01000042">
    <property type="protein sequence ID" value="VBB48638.1"/>
    <property type="molecule type" value="Genomic_DNA"/>
</dbReference>
<evidence type="ECO:0000256" key="5">
    <source>
        <dbReference type="ARBA" id="ARBA00023136"/>
    </source>
</evidence>
<name>A0A653AKT0_9BACT</name>
<protein>
    <submittedName>
        <fullName evidence="7">Lysine exporter protein (LYSE/YGGA)</fullName>
    </submittedName>
</protein>
<keyword evidence="4 6" id="KW-1133">Transmembrane helix</keyword>
<evidence type="ECO:0000313" key="7">
    <source>
        <dbReference type="EMBL" id="VBB48638.1"/>
    </source>
</evidence>
<organism evidence="7">
    <name type="scientific">uncultured Paludibacter sp</name>
    <dbReference type="NCBI Taxonomy" id="497635"/>
    <lineage>
        <taxon>Bacteria</taxon>
        <taxon>Pseudomonadati</taxon>
        <taxon>Bacteroidota</taxon>
        <taxon>Bacteroidia</taxon>
        <taxon>Bacteroidales</taxon>
        <taxon>Paludibacteraceae</taxon>
        <taxon>Paludibacter</taxon>
        <taxon>environmental samples</taxon>
    </lineage>
</organism>
<dbReference type="PANTHER" id="PTHR30086">
    <property type="entry name" value="ARGININE EXPORTER PROTEIN ARGO"/>
    <property type="match status" value="1"/>
</dbReference>
<dbReference type="GO" id="GO:0015171">
    <property type="term" value="F:amino acid transmembrane transporter activity"/>
    <property type="evidence" value="ECO:0007669"/>
    <property type="project" value="TreeGrafter"/>
</dbReference>